<evidence type="ECO:0000259" key="3">
    <source>
        <dbReference type="Pfam" id="PF23559"/>
    </source>
</evidence>
<dbReference type="OMA" id="PSENAMR"/>
<proteinExistence type="predicted"/>
<dbReference type="Proteomes" id="UP000019116">
    <property type="component" value="Chromosome 7B"/>
</dbReference>
<dbReference type="EnsemblPlants" id="TraesCS7B02G417100.1">
    <property type="protein sequence ID" value="TraesCS7B02G417100.1"/>
    <property type="gene ID" value="TraesCS7B02G417100"/>
</dbReference>
<evidence type="ECO:0008006" key="7">
    <source>
        <dbReference type="Google" id="ProtNLM"/>
    </source>
</evidence>
<evidence type="ECO:0000313" key="5">
    <source>
        <dbReference type="EnsemblPlants" id="TraesCS7B02G417100.1"/>
    </source>
</evidence>
<evidence type="ECO:0000313" key="6">
    <source>
        <dbReference type="Proteomes" id="UP000019116"/>
    </source>
</evidence>
<name>A0A3B6SSD7_WHEAT</name>
<evidence type="ECO:0000256" key="1">
    <source>
        <dbReference type="ARBA" id="ARBA00022737"/>
    </source>
</evidence>
<dbReference type="InterPro" id="IPR058922">
    <property type="entry name" value="WHD_DRP"/>
</dbReference>
<dbReference type="GO" id="GO:0009626">
    <property type="term" value="P:plant-type hypersensitive response"/>
    <property type="evidence" value="ECO:0007669"/>
    <property type="project" value="UniProtKB-ARBA"/>
</dbReference>
<dbReference type="GO" id="GO:0042742">
    <property type="term" value="P:defense response to bacterium"/>
    <property type="evidence" value="ECO:0007669"/>
    <property type="project" value="UniProtKB-ARBA"/>
</dbReference>
<dbReference type="AlphaFoldDB" id="A0A3B6SSD7"/>
<feature type="domain" description="R13L1/DRL21-like LRR repeat region" evidence="4">
    <location>
        <begin position="262"/>
        <end position="395"/>
    </location>
</feature>
<dbReference type="SMR" id="A0A3B6SSD7"/>
<dbReference type="InterPro" id="IPR044974">
    <property type="entry name" value="Disease_R_plants"/>
</dbReference>
<keyword evidence="1" id="KW-0677">Repeat</keyword>
<dbReference type="Gramene" id="TraesCS7B03G1160400.1">
    <property type="protein sequence ID" value="TraesCS7B03G1160400.1.CDS"/>
    <property type="gene ID" value="TraesCS7B03G1160400"/>
</dbReference>
<reference evidence="5" key="2">
    <citation type="submission" date="2018-10" db="UniProtKB">
        <authorList>
            <consortium name="EnsemblPlants"/>
        </authorList>
    </citation>
    <scope>IDENTIFICATION</scope>
</reference>
<dbReference type="OrthoDB" id="1936883at2759"/>
<dbReference type="InterPro" id="IPR032675">
    <property type="entry name" value="LRR_dom_sf"/>
</dbReference>
<keyword evidence="2" id="KW-0611">Plant defense</keyword>
<dbReference type="FunFam" id="1.10.10.10:FF:000322">
    <property type="entry name" value="Probable disease resistance protein At1g63360"/>
    <property type="match status" value="1"/>
</dbReference>
<sequence length="447" mass="51993">MGALWWSYQYLDEQVRRCFAYCSIFPRRHKLRRDELVKLWMAEGFIKTSKPEEEMEDVAKKYFDELLSASFLQLGGKEYDHLHEREIYYFTIHDLLCDLAEEVAGRDCFRIEKDFTGEVPLGVRYLFVGTCNMEMLTEKIYGLQNLRTLIIDGRIDVESDKHKAFKRMFAMFTRLPKLRVLKLCAMPYNDAFSFPESIGDLKHLRYFAFCVWGIVKLTLPGTFTKLYHMQANLEFANIGRLIFLQTLPFFRIKRERGYEPHHLKHLNKLQGELAIHGLENIESKEEAVEVNLIGKEKLTRLILSWEDGSCSPEVQAEVLENFTIFNCSWDGLSGKMEHLTTLKILSISYCENMRLPPTLPKSLKVFSIADCSLKNALPGNIEHLTSLKKLEINSCKNMRSLPTLPKSLEEITVKYCSDEFTQSCVTTDDPNWQKIEHIPKKTITFCS</sequence>
<dbReference type="Gramene" id="TraesCS7B02G417100.1">
    <property type="protein sequence ID" value="TraesCS7B02G417100.1"/>
    <property type="gene ID" value="TraesCS7B02G417100"/>
</dbReference>
<protein>
    <recommendedName>
        <fullName evidence="7">NB-ARC domain-containing protein</fullName>
    </recommendedName>
</protein>
<accession>A0A3B6SSD7</accession>
<keyword evidence="6" id="KW-1185">Reference proteome</keyword>
<dbReference type="SUPFAM" id="SSF52058">
    <property type="entry name" value="L domain-like"/>
    <property type="match status" value="1"/>
</dbReference>
<dbReference type="PANTHER" id="PTHR23155">
    <property type="entry name" value="DISEASE RESISTANCE PROTEIN RP"/>
    <property type="match status" value="1"/>
</dbReference>
<dbReference type="Gene3D" id="1.10.10.10">
    <property type="entry name" value="Winged helix-like DNA-binding domain superfamily/Winged helix DNA-binding domain"/>
    <property type="match status" value="1"/>
</dbReference>
<dbReference type="Pfam" id="PF23559">
    <property type="entry name" value="WHD_DRP"/>
    <property type="match status" value="1"/>
</dbReference>
<dbReference type="Gramene" id="TraesROB_scaffold_097090_01G000200.1">
    <property type="protein sequence ID" value="TraesROB_scaffold_097090_01G000200.1"/>
    <property type="gene ID" value="TraesROB_scaffold_097090_01G000200"/>
</dbReference>
<dbReference type="InterPro" id="IPR056789">
    <property type="entry name" value="LRR_R13L1-DRL21"/>
</dbReference>
<evidence type="ECO:0000259" key="4">
    <source>
        <dbReference type="Pfam" id="PF25019"/>
    </source>
</evidence>
<organism evidence="5">
    <name type="scientific">Triticum aestivum</name>
    <name type="common">Wheat</name>
    <dbReference type="NCBI Taxonomy" id="4565"/>
    <lineage>
        <taxon>Eukaryota</taxon>
        <taxon>Viridiplantae</taxon>
        <taxon>Streptophyta</taxon>
        <taxon>Embryophyta</taxon>
        <taxon>Tracheophyta</taxon>
        <taxon>Spermatophyta</taxon>
        <taxon>Magnoliopsida</taxon>
        <taxon>Liliopsida</taxon>
        <taxon>Poales</taxon>
        <taxon>Poaceae</taxon>
        <taxon>BOP clade</taxon>
        <taxon>Pooideae</taxon>
        <taxon>Triticodae</taxon>
        <taxon>Triticeae</taxon>
        <taxon>Triticinae</taxon>
        <taxon>Triticum</taxon>
    </lineage>
</organism>
<dbReference type="Pfam" id="PF25019">
    <property type="entry name" value="LRR_R13L1-DRL21"/>
    <property type="match status" value="1"/>
</dbReference>
<reference evidence="5" key="1">
    <citation type="submission" date="2018-08" db="EMBL/GenBank/DDBJ databases">
        <authorList>
            <person name="Rossello M."/>
        </authorList>
    </citation>
    <scope>NUCLEOTIDE SEQUENCE [LARGE SCALE GENOMIC DNA]</scope>
    <source>
        <strain evidence="5">cv. Chinese Spring</strain>
    </source>
</reference>
<dbReference type="InterPro" id="IPR036388">
    <property type="entry name" value="WH-like_DNA-bd_sf"/>
</dbReference>
<dbReference type="PANTHER" id="PTHR23155:SF1058">
    <property type="entry name" value="OS11G0668100 PROTEIN"/>
    <property type="match status" value="1"/>
</dbReference>
<dbReference type="GO" id="GO:0002758">
    <property type="term" value="P:innate immune response-activating signaling pathway"/>
    <property type="evidence" value="ECO:0007669"/>
    <property type="project" value="UniProtKB-ARBA"/>
</dbReference>
<evidence type="ECO:0000256" key="2">
    <source>
        <dbReference type="ARBA" id="ARBA00022821"/>
    </source>
</evidence>
<feature type="domain" description="Disease resistance protein winged helix" evidence="3">
    <location>
        <begin position="24"/>
        <end position="100"/>
    </location>
</feature>
<dbReference type="Gene3D" id="3.80.10.10">
    <property type="entry name" value="Ribonuclease Inhibitor"/>
    <property type="match status" value="1"/>
</dbReference>